<dbReference type="InterPro" id="IPR014793">
    <property type="entry name" value="DsrD"/>
</dbReference>
<name>A0A7V4N3G1_9BACT</name>
<dbReference type="Pfam" id="PF08679">
    <property type="entry name" value="DsrD"/>
    <property type="match status" value="1"/>
</dbReference>
<dbReference type="EMBL" id="DTEI01000003">
    <property type="protein sequence ID" value="HGU15056.1"/>
    <property type="molecule type" value="Genomic_DNA"/>
</dbReference>
<sequence length="87" mass="9990">MTKEELKERIYKTLEEKIKKGGKSKLNIKDIQRELPDINPRELKNLCNELVREGKLEYFSSGSTVMYGIPGLGIGVETAFKKEETKE</sequence>
<organism evidence="2">
    <name type="scientific">Thermodesulfobacterium geofontis</name>
    <dbReference type="NCBI Taxonomy" id="1295609"/>
    <lineage>
        <taxon>Bacteria</taxon>
        <taxon>Pseudomonadati</taxon>
        <taxon>Thermodesulfobacteriota</taxon>
        <taxon>Thermodesulfobacteria</taxon>
        <taxon>Thermodesulfobacteriales</taxon>
        <taxon>Thermodesulfobacteriaceae</taxon>
        <taxon>Thermodesulfobacterium</taxon>
    </lineage>
</organism>
<accession>A0A7V4N3G1</accession>
<dbReference type="InterPro" id="IPR036390">
    <property type="entry name" value="WH_DNA-bd_sf"/>
</dbReference>
<gene>
    <name evidence="2" type="ORF">ENU91_00080</name>
</gene>
<evidence type="ECO:0000259" key="1">
    <source>
        <dbReference type="Pfam" id="PF08679"/>
    </source>
</evidence>
<comment type="caution">
    <text evidence="2">The sequence shown here is derived from an EMBL/GenBank/DDBJ whole genome shotgun (WGS) entry which is preliminary data.</text>
</comment>
<dbReference type="AlphaFoldDB" id="A0A7V4N3G1"/>
<dbReference type="SUPFAM" id="SSF46785">
    <property type="entry name" value="Winged helix' DNA-binding domain"/>
    <property type="match status" value="1"/>
</dbReference>
<protein>
    <submittedName>
        <fullName evidence="2">Sulfite reductase</fullName>
    </submittedName>
</protein>
<proteinExistence type="predicted"/>
<dbReference type="Gene3D" id="1.10.10.10">
    <property type="entry name" value="Winged helix-like DNA-binding domain superfamily/Winged helix DNA-binding domain"/>
    <property type="match status" value="1"/>
</dbReference>
<evidence type="ECO:0000313" key="2">
    <source>
        <dbReference type="EMBL" id="HGU15056.1"/>
    </source>
</evidence>
<dbReference type="InterPro" id="IPR036388">
    <property type="entry name" value="WH-like_DNA-bd_sf"/>
</dbReference>
<feature type="domain" description="Dissimilatory sulphite reductase D" evidence="1">
    <location>
        <begin position="7"/>
        <end position="71"/>
    </location>
</feature>
<reference evidence="2" key="1">
    <citation type="journal article" date="2020" name="mSystems">
        <title>Genome- and Community-Level Interaction Insights into Carbon Utilization and Element Cycling Functions of Hydrothermarchaeota in Hydrothermal Sediment.</title>
        <authorList>
            <person name="Zhou Z."/>
            <person name="Liu Y."/>
            <person name="Xu W."/>
            <person name="Pan J."/>
            <person name="Luo Z.H."/>
            <person name="Li M."/>
        </authorList>
    </citation>
    <scope>NUCLEOTIDE SEQUENCE [LARGE SCALE GENOMIC DNA]</scope>
    <source>
        <strain evidence="2">SpSt-711</strain>
    </source>
</reference>